<proteinExistence type="predicted"/>
<feature type="compositionally biased region" description="Gly residues" evidence="1">
    <location>
        <begin position="215"/>
        <end position="227"/>
    </location>
</feature>
<keyword evidence="2" id="KW-0472">Membrane</keyword>
<accession>A0A6J7ESL4</accession>
<evidence type="ECO:0000256" key="2">
    <source>
        <dbReference type="SAM" id="Phobius"/>
    </source>
</evidence>
<evidence type="ECO:0000256" key="1">
    <source>
        <dbReference type="SAM" id="MobiDB-lite"/>
    </source>
</evidence>
<protein>
    <submittedName>
        <fullName evidence="3">Unannotated protein</fullName>
    </submittedName>
</protein>
<reference evidence="3" key="1">
    <citation type="submission" date="2020-05" db="EMBL/GenBank/DDBJ databases">
        <authorList>
            <person name="Chiriac C."/>
            <person name="Salcher M."/>
            <person name="Ghai R."/>
            <person name="Kavagutti S V."/>
        </authorList>
    </citation>
    <scope>NUCLEOTIDE SEQUENCE</scope>
</reference>
<gene>
    <name evidence="3" type="ORF">UFOPK3472_01408</name>
</gene>
<keyword evidence="2" id="KW-0812">Transmembrane</keyword>
<keyword evidence="2" id="KW-1133">Transmembrane helix</keyword>
<feature type="region of interest" description="Disordered" evidence="1">
    <location>
        <begin position="214"/>
        <end position="254"/>
    </location>
</feature>
<organism evidence="3">
    <name type="scientific">freshwater metagenome</name>
    <dbReference type="NCBI Taxonomy" id="449393"/>
    <lineage>
        <taxon>unclassified sequences</taxon>
        <taxon>metagenomes</taxon>
        <taxon>ecological metagenomes</taxon>
    </lineage>
</organism>
<dbReference type="AlphaFoldDB" id="A0A6J7ESL4"/>
<sequence>MEGSEVEIVLIVIVVAVVALLVLRSKKNSAAAAATALADAKADARQSIERLGGQVYNLVGSDTASKQALADASERNIAAGSQIDQATTVEQARLAKQTALEGLYYIRAARLAMGMDPGPEVQGIDGQQQAGRVTEERKVDFEGREIAASPDPSDRTPNYYPGGRVAGRPVPAGWYSEPWWRPALVAGAWGMGSMFLFSAMFSGMAGVPDETAAGGDLGADGSDGGAGDNYDGGDAGAGNDGGDGGGFFDSGDGGGFFDGGGGGGDFGGF</sequence>
<evidence type="ECO:0000313" key="3">
    <source>
        <dbReference type="EMBL" id="CAB4886592.1"/>
    </source>
</evidence>
<feature type="transmembrane region" description="Helical" evidence="2">
    <location>
        <begin position="6"/>
        <end position="23"/>
    </location>
</feature>
<feature type="compositionally biased region" description="Gly residues" evidence="1">
    <location>
        <begin position="233"/>
        <end position="254"/>
    </location>
</feature>
<name>A0A6J7ESL4_9ZZZZ</name>
<dbReference type="EMBL" id="CAFBLX010000077">
    <property type="protein sequence ID" value="CAB4886592.1"/>
    <property type="molecule type" value="Genomic_DNA"/>
</dbReference>